<dbReference type="EMBL" id="WMQE01000012">
    <property type="protein sequence ID" value="MTK21100.1"/>
    <property type="molecule type" value="Genomic_DNA"/>
</dbReference>
<comment type="pathway">
    <text evidence="1 8">One-carbon metabolism; tetrahydrofolate interconversion.</text>
</comment>
<proteinExistence type="inferred from homology"/>
<evidence type="ECO:0000313" key="9">
    <source>
        <dbReference type="EMBL" id="MTK21100.1"/>
    </source>
</evidence>
<dbReference type="SUPFAM" id="SSF52540">
    <property type="entry name" value="P-loop containing nucleoside triphosphate hydrolases"/>
    <property type="match status" value="1"/>
</dbReference>
<evidence type="ECO:0000256" key="1">
    <source>
        <dbReference type="ARBA" id="ARBA00004777"/>
    </source>
</evidence>
<keyword evidence="3 8" id="KW-0436">Ligase</keyword>
<sequence length="553" mass="60276">MKNDLQIAKEIELKPIIEIAKQLGIEDEVECYGKYKAKIDLSVMNQNKKDGKLVLVTAISPTKAGEGKTTMTVGLGQGFYHIDKKSVIALREPSLGPVMGLKGGATGGGYSQVLPMEDLNLHFTGDIHAITTANNAICALLDNHMYQGNECNIDPTKIVFKRCLDLNDRTLRDITIGQGSKVNGIERKDGFNITVASEIMAILCLATSLEDLKARIGNIIVAYTPDDHPVHVKDLKIEGAIAMLLKDAIKPNLVQTCEHTPAIVHGGPFANIAHGCNSIIATKTALKLGDYVITEAGFGADLGAEKFLDIKCREGKLTPDCVVIVATIRALKMHGGVEYEDLKEENVEALSKGIENLAKHIDSITQFNLPYIVAVNQFTHDTEAELEFLTSWCEQNNHPCEIANVWLNGGAGAKQLATRVVSLIEENNQTFNQIYERNQTLEEKILTIAQKIYGARGVNYTDEAKAQLETIKKLGYEDYLVCMAKTPVSLSDDPKVLGRPTDFDITIREVRISAGAGFIVCLTGNVLTMPGLPKEPAALKMDVTPEGECIGLF</sequence>
<dbReference type="OrthoDB" id="9761733at2"/>
<evidence type="ECO:0000256" key="6">
    <source>
        <dbReference type="ARBA" id="ARBA00049033"/>
    </source>
</evidence>
<evidence type="ECO:0000256" key="8">
    <source>
        <dbReference type="HAMAP-Rule" id="MF_01543"/>
    </source>
</evidence>
<dbReference type="AlphaFoldDB" id="A0A9X4XFX5"/>
<keyword evidence="2 8" id="KW-0554">One-carbon metabolism</keyword>
<dbReference type="EC" id="6.3.4.3" evidence="8"/>
<accession>A0A9X4XFX5</accession>
<dbReference type="NCBIfam" id="NF010030">
    <property type="entry name" value="PRK13505.1"/>
    <property type="match status" value="1"/>
</dbReference>
<keyword evidence="4 8" id="KW-0547">Nucleotide-binding</keyword>
<dbReference type="Proteomes" id="UP000487649">
    <property type="component" value="Unassembled WGS sequence"/>
</dbReference>
<evidence type="ECO:0000256" key="3">
    <source>
        <dbReference type="ARBA" id="ARBA00022598"/>
    </source>
</evidence>
<dbReference type="GeneID" id="60058091"/>
<dbReference type="GO" id="GO:0005524">
    <property type="term" value="F:ATP binding"/>
    <property type="evidence" value="ECO:0007669"/>
    <property type="project" value="UniProtKB-UniRule"/>
</dbReference>
<evidence type="ECO:0000256" key="7">
    <source>
        <dbReference type="ARBA" id="ARBA00061363"/>
    </source>
</evidence>
<dbReference type="InterPro" id="IPR020628">
    <property type="entry name" value="Formate_THF_ligase_CS"/>
</dbReference>
<dbReference type="Pfam" id="PF01268">
    <property type="entry name" value="FTHFS"/>
    <property type="match status" value="1"/>
</dbReference>
<dbReference type="PROSITE" id="PS00721">
    <property type="entry name" value="FTHFS_1"/>
    <property type="match status" value="1"/>
</dbReference>
<evidence type="ECO:0000313" key="10">
    <source>
        <dbReference type="Proteomes" id="UP000487649"/>
    </source>
</evidence>
<name>A0A9X4XFX5_9FIRM</name>
<dbReference type="PROSITE" id="PS00722">
    <property type="entry name" value="FTHFS_2"/>
    <property type="match status" value="1"/>
</dbReference>
<evidence type="ECO:0000256" key="2">
    <source>
        <dbReference type="ARBA" id="ARBA00022563"/>
    </source>
</evidence>
<organism evidence="9 10">
    <name type="scientific">Turicibacter sanguinis</name>
    <dbReference type="NCBI Taxonomy" id="154288"/>
    <lineage>
        <taxon>Bacteria</taxon>
        <taxon>Bacillati</taxon>
        <taxon>Bacillota</taxon>
        <taxon>Erysipelotrichia</taxon>
        <taxon>Erysipelotrichales</taxon>
        <taxon>Turicibacteraceae</taxon>
        <taxon>Turicibacter</taxon>
    </lineage>
</organism>
<dbReference type="GO" id="GO:0035999">
    <property type="term" value="P:tetrahydrofolate interconversion"/>
    <property type="evidence" value="ECO:0007669"/>
    <property type="project" value="UniProtKB-UniRule"/>
</dbReference>
<dbReference type="InterPro" id="IPR027417">
    <property type="entry name" value="P-loop_NTPase"/>
</dbReference>
<evidence type="ECO:0000256" key="5">
    <source>
        <dbReference type="ARBA" id="ARBA00022840"/>
    </source>
</evidence>
<protein>
    <recommendedName>
        <fullName evidence="8">Formate--tetrahydrofolate ligase</fullName>
        <ecNumber evidence="8">6.3.4.3</ecNumber>
    </recommendedName>
    <alternativeName>
        <fullName evidence="8">Formyltetrahydrofolate synthetase</fullName>
        <shortName evidence="8">FHS</shortName>
        <shortName evidence="8">FTHFS</shortName>
    </alternativeName>
</protein>
<dbReference type="HAMAP" id="MF_01543">
    <property type="entry name" value="FTHFS"/>
    <property type="match status" value="1"/>
</dbReference>
<dbReference type="Gene3D" id="3.10.410.10">
    <property type="entry name" value="Formyltetrahydrofolate synthetase, domain 3"/>
    <property type="match status" value="1"/>
</dbReference>
<dbReference type="FunFam" id="3.30.1510.10:FF:000001">
    <property type="entry name" value="Formate--tetrahydrofolate ligase"/>
    <property type="match status" value="1"/>
</dbReference>
<dbReference type="Gene3D" id="3.40.50.300">
    <property type="entry name" value="P-loop containing nucleotide triphosphate hydrolases"/>
    <property type="match status" value="1"/>
</dbReference>
<comment type="similarity">
    <text evidence="7 8">Belongs to the formate--tetrahydrofolate ligase family.</text>
</comment>
<dbReference type="Gene3D" id="3.30.1510.10">
    <property type="entry name" value="Domain 2, N(10)-formyltetrahydrofolate synthetase"/>
    <property type="match status" value="1"/>
</dbReference>
<comment type="catalytic activity">
    <reaction evidence="6 8">
        <text>(6S)-5,6,7,8-tetrahydrofolate + formate + ATP = (6R)-10-formyltetrahydrofolate + ADP + phosphate</text>
        <dbReference type="Rhea" id="RHEA:20221"/>
        <dbReference type="ChEBI" id="CHEBI:15740"/>
        <dbReference type="ChEBI" id="CHEBI:30616"/>
        <dbReference type="ChEBI" id="CHEBI:43474"/>
        <dbReference type="ChEBI" id="CHEBI:57453"/>
        <dbReference type="ChEBI" id="CHEBI:195366"/>
        <dbReference type="ChEBI" id="CHEBI:456216"/>
        <dbReference type="EC" id="6.3.4.3"/>
    </reaction>
</comment>
<dbReference type="FunFam" id="3.10.410.10:FF:000001">
    <property type="entry name" value="Putative formate--tetrahydrofolate ligase"/>
    <property type="match status" value="1"/>
</dbReference>
<gene>
    <name evidence="8" type="primary">fhs</name>
    <name evidence="9" type="ORF">GMA92_06670</name>
</gene>
<reference evidence="9 10" key="1">
    <citation type="journal article" date="2019" name="Nat. Med.">
        <title>A library of human gut bacterial isolates paired with longitudinal multiomics data enables mechanistic microbiome research.</title>
        <authorList>
            <person name="Poyet M."/>
            <person name="Groussin M."/>
            <person name="Gibbons S.M."/>
            <person name="Avila-Pacheco J."/>
            <person name="Jiang X."/>
            <person name="Kearney S.M."/>
            <person name="Perrotta A.R."/>
            <person name="Berdy B."/>
            <person name="Zhao S."/>
            <person name="Lieberman T.D."/>
            <person name="Swanson P.K."/>
            <person name="Smith M."/>
            <person name="Roesemann S."/>
            <person name="Alexander J.E."/>
            <person name="Rich S.A."/>
            <person name="Livny J."/>
            <person name="Vlamakis H."/>
            <person name="Clish C."/>
            <person name="Bullock K."/>
            <person name="Deik A."/>
            <person name="Scott J."/>
            <person name="Pierce K.A."/>
            <person name="Xavier R.J."/>
            <person name="Alm E.J."/>
        </authorList>
    </citation>
    <scope>NUCLEOTIDE SEQUENCE [LARGE SCALE GENOMIC DNA]</scope>
    <source>
        <strain evidence="9 10">BIOML-A198</strain>
    </source>
</reference>
<dbReference type="RefSeq" id="WP_006784954.1">
    <property type="nucleotide sequence ID" value="NZ_CABJBH010000014.1"/>
</dbReference>
<keyword evidence="5 8" id="KW-0067">ATP-binding</keyword>
<feature type="binding site" evidence="8">
    <location>
        <begin position="62"/>
        <end position="69"/>
    </location>
    <ligand>
        <name>ATP</name>
        <dbReference type="ChEBI" id="CHEBI:30616"/>
    </ligand>
</feature>
<dbReference type="InterPro" id="IPR000559">
    <property type="entry name" value="Formate_THF_ligase"/>
</dbReference>
<evidence type="ECO:0000256" key="4">
    <source>
        <dbReference type="ARBA" id="ARBA00022741"/>
    </source>
</evidence>
<dbReference type="CDD" id="cd00477">
    <property type="entry name" value="FTHFS"/>
    <property type="match status" value="1"/>
</dbReference>
<comment type="caution">
    <text evidence="9">The sequence shown here is derived from an EMBL/GenBank/DDBJ whole genome shotgun (WGS) entry which is preliminary data.</text>
</comment>
<dbReference type="GO" id="GO:0004329">
    <property type="term" value="F:formate-tetrahydrofolate ligase activity"/>
    <property type="evidence" value="ECO:0007669"/>
    <property type="project" value="UniProtKB-UniRule"/>
</dbReference>